<keyword evidence="1" id="KW-0732">Signal</keyword>
<evidence type="ECO:0000313" key="2">
    <source>
        <dbReference type="EMBL" id="OBZ82177.1"/>
    </source>
</evidence>
<keyword evidence="3" id="KW-1185">Reference proteome</keyword>
<dbReference type="AlphaFoldDB" id="A0A1C7MZC3"/>
<feature type="chain" id="PRO_5008889371" evidence="1">
    <location>
        <begin position="22"/>
        <end position="98"/>
    </location>
</feature>
<organism evidence="2 3">
    <name type="scientific">Choanephora cucurbitarum</name>
    <dbReference type="NCBI Taxonomy" id="101091"/>
    <lineage>
        <taxon>Eukaryota</taxon>
        <taxon>Fungi</taxon>
        <taxon>Fungi incertae sedis</taxon>
        <taxon>Mucoromycota</taxon>
        <taxon>Mucoromycotina</taxon>
        <taxon>Mucoromycetes</taxon>
        <taxon>Mucorales</taxon>
        <taxon>Mucorineae</taxon>
        <taxon>Choanephoraceae</taxon>
        <taxon>Choanephoroideae</taxon>
        <taxon>Choanephora</taxon>
    </lineage>
</organism>
<reference evidence="2 3" key="1">
    <citation type="submission" date="2016-03" db="EMBL/GenBank/DDBJ databases">
        <title>Choanephora cucurbitarum.</title>
        <authorList>
            <person name="Min B."/>
            <person name="Park H."/>
            <person name="Park J.-H."/>
            <person name="Shin H.-D."/>
            <person name="Choi I.-G."/>
        </authorList>
    </citation>
    <scope>NUCLEOTIDE SEQUENCE [LARGE SCALE GENOMIC DNA]</scope>
    <source>
        <strain evidence="2 3">KUS-F28377</strain>
    </source>
</reference>
<gene>
    <name evidence="2" type="ORF">A0J61_09774</name>
</gene>
<dbReference type="OrthoDB" id="10543074at2759"/>
<dbReference type="InParanoid" id="A0A1C7MZC3"/>
<evidence type="ECO:0000256" key="1">
    <source>
        <dbReference type="SAM" id="SignalP"/>
    </source>
</evidence>
<dbReference type="EMBL" id="LUGH01000934">
    <property type="protein sequence ID" value="OBZ82177.1"/>
    <property type="molecule type" value="Genomic_DNA"/>
</dbReference>
<sequence length="98" mass="10587">MSLKVLSTALNIVLLAMDASSQMVSFAFFIKLPSSDLGSILHIDSVLISIGILKVEWDVRPPSNSRAAIPPEATAMAISRTLLVEFNKLLEKGFARAT</sequence>
<name>A0A1C7MZC3_9FUNG</name>
<proteinExistence type="predicted"/>
<comment type="caution">
    <text evidence="2">The sequence shown here is derived from an EMBL/GenBank/DDBJ whole genome shotgun (WGS) entry which is preliminary data.</text>
</comment>
<evidence type="ECO:0000313" key="3">
    <source>
        <dbReference type="Proteomes" id="UP000093000"/>
    </source>
</evidence>
<protein>
    <submittedName>
        <fullName evidence="2">Uncharacterized protein</fullName>
    </submittedName>
</protein>
<accession>A0A1C7MZC3</accession>
<dbReference type="Proteomes" id="UP000093000">
    <property type="component" value="Unassembled WGS sequence"/>
</dbReference>
<feature type="signal peptide" evidence="1">
    <location>
        <begin position="1"/>
        <end position="21"/>
    </location>
</feature>